<dbReference type="GeneID" id="25738780"/>
<protein>
    <recommendedName>
        <fullName evidence="2">PIH1 N-terminal domain-containing protein</fullName>
    </recommendedName>
</protein>
<dbReference type="STRING" id="145388.A0A0D2L4M3"/>
<proteinExistence type="inferred from homology"/>
<sequence length="164" mass="17612">MRHMSQAKAEQEAYLKQLEVEGRAEEVYGQGVQLIAPQPSIVLKARGVSGALKVFINVCTSDKVQPPTRRPSEEAGRRGVILEIPNCMGNKPAEGFDNKGAAAQAWDFVVHPLAVDEATRVPAVMEALVEAAKEHVAKASGTQLLAQHKVLRCAYKSVVNGVTG</sequence>
<dbReference type="OrthoDB" id="546764at2759"/>
<evidence type="ECO:0000259" key="2">
    <source>
        <dbReference type="Pfam" id="PF08190"/>
    </source>
</evidence>
<accession>A0A0D2L4M3</accession>
<evidence type="ECO:0000313" key="3">
    <source>
        <dbReference type="EMBL" id="KIZ02054.1"/>
    </source>
</evidence>
<dbReference type="GO" id="GO:0005737">
    <property type="term" value="C:cytoplasm"/>
    <property type="evidence" value="ECO:0007669"/>
    <property type="project" value="TreeGrafter"/>
</dbReference>
<dbReference type="InterPro" id="IPR012981">
    <property type="entry name" value="PIH1_N"/>
</dbReference>
<dbReference type="PANTHER" id="PTHR22997:SF0">
    <property type="entry name" value="PIH1 DOMAIN-CONTAINING PROTEIN 1"/>
    <property type="match status" value="1"/>
</dbReference>
<dbReference type="PANTHER" id="PTHR22997">
    <property type="entry name" value="PIH1 DOMAIN-CONTAINING PROTEIN 1"/>
    <property type="match status" value="1"/>
</dbReference>
<evidence type="ECO:0000256" key="1">
    <source>
        <dbReference type="ARBA" id="ARBA00008511"/>
    </source>
</evidence>
<dbReference type="RefSeq" id="XP_013901073.1">
    <property type="nucleotide sequence ID" value="XM_014045619.1"/>
</dbReference>
<dbReference type="KEGG" id="mng:MNEG_5903"/>
<name>A0A0D2L4M3_9CHLO</name>
<dbReference type="Pfam" id="PF08190">
    <property type="entry name" value="PIH1"/>
    <property type="match status" value="1"/>
</dbReference>
<evidence type="ECO:0000313" key="4">
    <source>
        <dbReference type="Proteomes" id="UP000054498"/>
    </source>
</evidence>
<gene>
    <name evidence="3" type="ORF">MNEG_5903</name>
</gene>
<dbReference type="InterPro" id="IPR050734">
    <property type="entry name" value="PIH1/Kintoun_subfamily"/>
</dbReference>
<dbReference type="EMBL" id="KK101132">
    <property type="protein sequence ID" value="KIZ02054.1"/>
    <property type="molecule type" value="Genomic_DNA"/>
</dbReference>
<reference evidence="3 4" key="1">
    <citation type="journal article" date="2013" name="BMC Genomics">
        <title>Reconstruction of the lipid metabolism for the microalga Monoraphidium neglectum from its genome sequence reveals characteristics suitable for biofuel production.</title>
        <authorList>
            <person name="Bogen C."/>
            <person name="Al-Dilaimi A."/>
            <person name="Albersmeier A."/>
            <person name="Wichmann J."/>
            <person name="Grundmann M."/>
            <person name="Rupp O."/>
            <person name="Lauersen K.J."/>
            <person name="Blifernez-Klassen O."/>
            <person name="Kalinowski J."/>
            <person name="Goesmann A."/>
            <person name="Mussgnug J.H."/>
            <person name="Kruse O."/>
        </authorList>
    </citation>
    <scope>NUCLEOTIDE SEQUENCE [LARGE SCALE GENOMIC DNA]</scope>
    <source>
        <strain evidence="3 4">SAG 48.87</strain>
    </source>
</reference>
<dbReference type="Proteomes" id="UP000054498">
    <property type="component" value="Unassembled WGS sequence"/>
</dbReference>
<feature type="domain" description="PIH1 N-terminal" evidence="2">
    <location>
        <begin position="22"/>
        <end position="158"/>
    </location>
</feature>
<keyword evidence="4" id="KW-1185">Reference proteome</keyword>
<organism evidence="3 4">
    <name type="scientific">Monoraphidium neglectum</name>
    <dbReference type="NCBI Taxonomy" id="145388"/>
    <lineage>
        <taxon>Eukaryota</taxon>
        <taxon>Viridiplantae</taxon>
        <taxon>Chlorophyta</taxon>
        <taxon>core chlorophytes</taxon>
        <taxon>Chlorophyceae</taxon>
        <taxon>CS clade</taxon>
        <taxon>Sphaeropleales</taxon>
        <taxon>Selenastraceae</taxon>
        <taxon>Monoraphidium</taxon>
    </lineage>
</organism>
<dbReference type="AlphaFoldDB" id="A0A0D2L4M3"/>
<comment type="similarity">
    <text evidence="1">Belongs to the PIH1 family.</text>
</comment>